<dbReference type="InterPro" id="IPR003593">
    <property type="entry name" value="AAA+_ATPase"/>
</dbReference>
<comment type="similarity">
    <text evidence="1">Belongs to the AAA ATPase family. BCS1 subfamily.</text>
</comment>
<dbReference type="SUPFAM" id="SSF52540">
    <property type="entry name" value="P-loop containing nucleoside triphosphate hydrolases"/>
    <property type="match status" value="1"/>
</dbReference>
<sequence length="514" mass="61069">MDNTYIIESSLRHEFLSMFKTENAIINSILTVFIITIVSFITKKFFEVPAFFLKVWNEFIIYIKLLKKPKSNNKINKTIIIESLTRERTINELYKAVQWYLTTTVNLVKESNVIFTFDKKIELDEYNELRNKNINKNINYGNKNKFFYLAQNGIRYEIEYFFNNNLVAIYTDKKREKENHTIYLTTEINKNTQTDIFEEFSVICMKEYAKSLVNKKWIQKIFTNNNNKWTETPSNNRRKIETVILRDGINKLIIDDLNLFLNSELWYNDRDIPYKRGYLFKGSPGTGKTSMIKAISTFTKRHIHYLILSNIQNDNELLNLLSTINYKETILVLEDIDCACETVKSRDIIESQEMEFYKNNDNIQNNYRESIQENHRQNSQENHRQNSQENHRQNFQENHRQNSKENKSRLTLSGILNALDGVFNCDGRIIIMTTNHPEILDPALIRRGRIDMEIEFLNCDRYQISKLYENFYNRQLPENILCQIKSDIYSPAYISSLLLSHRNNPNHALDEIID</sequence>
<keyword evidence="3" id="KW-0472">Membrane</keyword>
<dbReference type="PROSITE" id="PS00674">
    <property type="entry name" value="AAA"/>
    <property type="match status" value="1"/>
</dbReference>
<feature type="transmembrane region" description="Helical" evidence="3">
    <location>
        <begin position="24"/>
        <end position="42"/>
    </location>
</feature>
<dbReference type="InterPro" id="IPR050747">
    <property type="entry name" value="Mitochondrial_chaperone_BCS1"/>
</dbReference>
<protein>
    <submittedName>
        <fullName evidence="5">AAA family ATPase</fullName>
    </submittedName>
</protein>
<feature type="region of interest" description="Disordered" evidence="2">
    <location>
        <begin position="372"/>
        <end position="407"/>
    </location>
</feature>
<dbReference type="EMBL" id="AP024483">
    <property type="protein sequence ID" value="BCS83379.1"/>
    <property type="molecule type" value="Genomic_DNA"/>
</dbReference>
<evidence type="ECO:0000259" key="4">
    <source>
        <dbReference type="SMART" id="SM00382"/>
    </source>
</evidence>
<dbReference type="PANTHER" id="PTHR23070">
    <property type="entry name" value="BCS1 AAA-TYPE ATPASE"/>
    <property type="match status" value="1"/>
</dbReference>
<dbReference type="GeneID" id="80558584"/>
<dbReference type="Gene3D" id="3.40.50.300">
    <property type="entry name" value="P-loop containing nucleotide triphosphate hydrolases"/>
    <property type="match status" value="1"/>
</dbReference>
<evidence type="ECO:0000256" key="3">
    <source>
        <dbReference type="SAM" id="Phobius"/>
    </source>
</evidence>
<evidence type="ECO:0000256" key="1">
    <source>
        <dbReference type="ARBA" id="ARBA00007448"/>
    </source>
</evidence>
<evidence type="ECO:0000313" key="6">
    <source>
        <dbReference type="Proteomes" id="UP001321479"/>
    </source>
</evidence>
<dbReference type="InterPro" id="IPR003959">
    <property type="entry name" value="ATPase_AAA_core"/>
</dbReference>
<keyword evidence="3" id="KW-1133">Transmembrane helix</keyword>
<name>A0ABM7NTC4_9VIRU</name>
<evidence type="ECO:0000256" key="2">
    <source>
        <dbReference type="SAM" id="MobiDB-lite"/>
    </source>
</evidence>
<dbReference type="InterPro" id="IPR003960">
    <property type="entry name" value="ATPase_AAA_CS"/>
</dbReference>
<dbReference type="SMART" id="SM00382">
    <property type="entry name" value="AAA"/>
    <property type="match status" value="1"/>
</dbReference>
<dbReference type="Pfam" id="PF00004">
    <property type="entry name" value="AAA"/>
    <property type="match status" value="2"/>
</dbReference>
<dbReference type="RefSeq" id="YP_010841987.1">
    <property type="nucleotide sequence ID" value="NC_079139.1"/>
</dbReference>
<dbReference type="Proteomes" id="UP001321479">
    <property type="component" value="Segment"/>
</dbReference>
<feature type="domain" description="AAA+ ATPase" evidence="4">
    <location>
        <begin position="274"/>
        <end position="460"/>
    </location>
</feature>
<proteinExistence type="inferred from homology"/>
<dbReference type="InterPro" id="IPR027417">
    <property type="entry name" value="P-loop_NTPase"/>
</dbReference>
<keyword evidence="6" id="KW-1185">Reference proteome</keyword>
<organism evidence="5 6">
    <name type="scientific">Cotonvirus japonicus</name>
    <dbReference type="NCBI Taxonomy" id="2811091"/>
    <lineage>
        <taxon>Viruses</taxon>
        <taxon>Varidnaviria</taxon>
        <taxon>Bamfordvirae</taxon>
        <taxon>Nucleocytoviricota</taxon>
        <taxon>Megaviricetes</taxon>
        <taxon>Imitervirales</taxon>
        <taxon>Mimiviridae</taxon>
        <taxon>Megamimivirinae</taxon>
        <taxon>Cotonvirus</taxon>
        <taxon>Cotonvirus japonicum</taxon>
    </lineage>
</organism>
<evidence type="ECO:0000313" key="5">
    <source>
        <dbReference type="EMBL" id="BCS83379.1"/>
    </source>
</evidence>
<reference evidence="5 6" key="1">
    <citation type="submission" date="2021-02" db="EMBL/GenBank/DDBJ databases">
        <title>Cotonvirus japonicus, which uses Golgi apparatus of host cells for its virion factory, phylogenetically links tailed tupanvirus and icosahedral mimivirus.</title>
        <authorList>
            <person name="Takahashi H."/>
            <person name="Fukaya S."/>
            <person name="Song C."/>
            <person name="Murata K."/>
            <person name="Takemura M."/>
        </authorList>
    </citation>
    <scope>NUCLEOTIDE SEQUENCE [LARGE SCALE GENOMIC DNA]</scope>
</reference>
<accession>A0ABM7NTC4</accession>
<keyword evidence="3" id="KW-0812">Transmembrane</keyword>